<accession>A0ABU2XPE1</accession>
<gene>
    <name evidence="3" type="ORF">RND15_32305</name>
</gene>
<evidence type="ECO:0000256" key="1">
    <source>
        <dbReference type="ARBA" id="ARBA00023002"/>
    </source>
</evidence>
<feature type="domain" description="Luciferase-like" evidence="2">
    <location>
        <begin position="14"/>
        <end position="331"/>
    </location>
</feature>
<dbReference type="SUPFAM" id="SSF51679">
    <property type="entry name" value="Bacterial luciferase-like"/>
    <property type="match status" value="1"/>
</dbReference>
<dbReference type="Proteomes" id="UP001180754">
    <property type="component" value="Unassembled WGS sequence"/>
</dbReference>
<dbReference type="InterPro" id="IPR011251">
    <property type="entry name" value="Luciferase-like_dom"/>
</dbReference>
<dbReference type="InterPro" id="IPR036661">
    <property type="entry name" value="Luciferase-like_sf"/>
</dbReference>
<dbReference type="EMBL" id="JAVRFD010000019">
    <property type="protein sequence ID" value="MDT0547350.1"/>
    <property type="molecule type" value="Genomic_DNA"/>
</dbReference>
<evidence type="ECO:0000313" key="4">
    <source>
        <dbReference type="Proteomes" id="UP001180754"/>
    </source>
</evidence>
<dbReference type="NCBIfam" id="TIGR03559">
    <property type="entry name" value="F420_Rv3520c"/>
    <property type="match status" value="1"/>
</dbReference>
<dbReference type="PANTHER" id="PTHR43244:SF1">
    <property type="entry name" value="5,10-METHYLENETETRAHYDROMETHANOPTERIN REDUCTASE"/>
    <property type="match status" value="1"/>
</dbReference>
<comment type="caution">
    <text evidence="3">The sequence shown here is derived from an EMBL/GenBank/DDBJ whole genome shotgun (WGS) entry which is preliminary data.</text>
</comment>
<dbReference type="Gene3D" id="3.20.20.30">
    <property type="entry name" value="Luciferase-like domain"/>
    <property type="match status" value="1"/>
</dbReference>
<organism evidence="3 4">
    <name type="scientific">Streptomyces lonegramiae</name>
    <dbReference type="NCBI Taxonomy" id="3075524"/>
    <lineage>
        <taxon>Bacteria</taxon>
        <taxon>Bacillati</taxon>
        <taxon>Actinomycetota</taxon>
        <taxon>Actinomycetes</taxon>
        <taxon>Kitasatosporales</taxon>
        <taxon>Streptomycetaceae</taxon>
        <taxon>Streptomyces</taxon>
    </lineage>
</organism>
<dbReference type="InterPro" id="IPR019951">
    <property type="entry name" value="F420_OxRdatse_Rv3520c_pred"/>
</dbReference>
<dbReference type="Pfam" id="PF00296">
    <property type="entry name" value="Bac_luciferase"/>
    <property type="match status" value="1"/>
</dbReference>
<dbReference type="RefSeq" id="WP_311727868.1">
    <property type="nucleotide sequence ID" value="NZ_JAVRFD010000019.1"/>
</dbReference>
<evidence type="ECO:0000313" key="3">
    <source>
        <dbReference type="EMBL" id="MDT0547350.1"/>
    </source>
</evidence>
<dbReference type="PANTHER" id="PTHR43244">
    <property type="match status" value="1"/>
</dbReference>
<reference evidence="3" key="1">
    <citation type="submission" date="2024-05" db="EMBL/GenBank/DDBJ databases">
        <title>30 novel species of actinomycetes from the DSMZ collection.</title>
        <authorList>
            <person name="Nouioui I."/>
        </authorList>
    </citation>
    <scope>NUCLEOTIDE SEQUENCE</scope>
    <source>
        <strain evidence="3">DSM 41529</strain>
    </source>
</reference>
<dbReference type="InterPro" id="IPR050564">
    <property type="entry name" value="F420-G6PD/mer"/>
</dbReference>
<proteinExistence type="predicted"/>
<keyword evidence="1" id="KW-0560">Oxidoreductase</keyword>
<protein>
    <submittedName>
        <fullName evidence="3">LLM class F420-dependent oxidoreductase</fullName>
    </submittedName>
</protein>
<dbReference type="CDD" id="cd01097">
    <property type="entry name" value="Tetrahydromethanopterin_reductase"/>
    <property type="match status" value="1"/>
</dbReference>
<keyword evidence="4" id="KW-1185">Reference proteome</keyword>
<name>A0ABU2XPE1_9ACTN</name>
<sequence length="356" mass="37435">MKISMQLRYEGGAADVVAAADQVAGLERAGLDLIWVPEAYAFDAPSFMGYLAARTSRVEIGAGILSVFTRTPALLAMTAAGVDALSGGRCHLGLGTSGPGVVEGLHGVPYAEPLARTRETVEVLRAFWKRDRPVTYDGRVLRLPLPPPDGGGEGGGTGLGVPMRLLTPPVRPAVPVWVAALGPRNVRLTAEVADGWLPMFFVPERCEEIWGAELRAGAAARDPRLGPLRVSAGGLLAIGPHAARERDRARGQLALFIGGMGAPGHNYYYDLVCRYGYAAEAAAVARLYRAGDRVGAAAAVPAELLEATTLCGPESYIKDRIDAYRAAGVTHLQVQPVPGEGRTPAAQVARLAELCA</sequence>
<evidence type="ECO:0000259" key="2">
    <source>
        <dbReference type="Pfam" id="PF00296"/>
    </source>
</evidence>